<dbReference type="Gene3D" id="1.10.520.10">
    <property type="match status" value="1"/>
</dbReference>
<dbReference type="InterPro" id="IPR002207">
    <property type="entry name" value="Peroxidase_I"/>
</dbReference>
<sequence>MQSSRIASVLARASSRAAAVARPAARRNLSSAADAAKGKVKEAAKTAEAAAEAAKGKAREAAKTVEGAASSAAGAAKSAAGGGGGGGGGGVILFGLLAGAGGYYAYTQGMLDSVLGKSDKAAEASSGDAKPAGKAPVPAYAAKVATAVESLIDDDDNRGPLLVRLAWHSSGTYAKGGSPAGGSDGARMRFSPEAKDGANAGLEKARALLEPIKKAHPDISYADLYTYAGAVAIEHMGGPHIPFRFGRSDFRSEAEIASAKAAVASGRLPDAAQGASHIRDVFYRMGFNDQEIVALSGAHTLGRCHTDRSGFEGPWSFAPTTMSNQYFDLLNKEIEKPGYWTVRKWDGPKQYKDPTGELMMLPTDMALIEDDKFRPYVQLYAKDEAAFFKDFAAAFATLLHLGVDEAKLGETA</sequence>
<dbReference type="InterPro" id="IPR019794">
    <property type="entry name" value="Peroxidases_AS"/>
</dbReference>
<evidence type="ECO:0000313" key="12">
    <source>
        <dbReference type="Proteomes" id="UP000324907"/>
    </source>
</evidence>
<evidence type="ECO:0000256" key="2">
    <source>
        <dbReference type="ARBA" id="ARBA00022617"/>
    </source>
</evidence>
<evidence type="ECO:0000256" key="3">
    <source>
        <dbReference type="ARBA" id="ARBA00022723"/>
    </source>
</evidence>
<feature type="domain" description="Plant heme peroxidase family profile" evidence="7">
    <location>
        <begin position="138"/>
        <end position="412"/>
    </location>
</feature>
<organism evidence="10 11">
    <name type="scientific">Cafeteria roenbergensis</name>
    <name type="common">Marine flagellate</name>
    <dbReference type="NCBI Taxonomy" id="33653"/>
    <lineage>
        <taxon>Eukaryota</taxon>
        <taxon>Sar</taxon>
        <taxon>Stramenopiles</taxon>
        <taxon>Bigyra</taxon>
        <taxon>Opalozoa</taxon>
        <taxon>Bicosoecida</taxon>
        <taxon>Cafeteriaceae</taxon>
        <taxon>Cafeteria</taxon>
    </lineage>
</organism>
<dbReference type="PROSITE" id="PS00435">
    <property type="entry name" value="PEROXIDASE_1"/>
    <property type="match status" value="1"/>
</dbReference>
<evidence type="ECO:0000313" key="9">
    <source>
        <dbReference type="EMBL" id="KAA0171669.1"/>
    </source>
</evidence>
<dbReference type="Proteomes" id="UP000324907">
    <property type="component" value="Unassembled WGS sequence"/>
</dbReference>
<dbReference type="EMBL" id="VLTL01000005">
    <property type="protein sequence ID" value="KAA0171669.1"/>
    <property type="molecule type" value="Genomic_DNA"/>
</dbReference>
<dbReference type="InterPro" id="IPR002016">
    <property type="entry name" value="Haem_peroxidase"/>
</dbReference>
<dbReference type="GO" id="GO:0034599">
    <property type="term" value="P:cellular response to oxidative stress"/>
    <property type="evidence" value="ECO:0007669"/>
    <property type="project" value="InterPro"/>
</dbReference>
<dbReference type="Proteomes" id="UP000325113">
    <property type="component" value="Unassembled WGS sequence"/>
</dbReference>
<evidence type="ECO:0000259" key="7">
    <source>
        <dbReference type="PROSITE" id="PS50873"/>
    </source>
</evidence>
<keyword evidence="3" id="KW-0479">Metal-binding</keyword>
<dbReference type="SUPFAM" id="SSF48113">
    <property type="entry name" value="Heme-dependent peroxidases"/>
    <property type="match status" value="1"/>
</dbReference>
<dbReference type="InterPro" id="IPR019793">
    <property type="entry name" value="Peroxidases_heam-ligand_BS"/>
</dbReference>
<comment type="similarity">
    <text evidence="6">Belongs to the peroxidase family.</text>
</comment>
<evidence type="ECO:0000313" key="8">
    <source>
        <dbReference type="EMBL" id="KAA0167788.1"/>
    </source>
</evidence>
<accession>A0A5A8EG45</accession>
<dbReference type="Proteomes" id="UP000322899">
    <property type="component" value="Unassembled WGS sequence"/>
</dbReference>
<gene>
    <name evidence="10" type="ORF">FNF27_01685</name>
    <name evidence="9" type="ORF">FNF28_00602</name>
    <name evidence="8" type="ORF">FNF31_00723</name>
</gene>
<reference evidence="11 12" key="1">
    <citation type="submission" date="2019-07" db="EMBL/GenBank/DDBJ databases">
        <title>Genomes of Cafeteria roenbergensis.</title>
        <authorList>
            <person name="Fischer M.G."/>
            <person name="Hackl T."/>
            <person name="Roman M."/>
        </authorList>
    </citation>
    <scope>NUCLEOTIDE SEQUENCE [LARGE SCALE GENOMIC DNA]</scope>
    <source>
        <strain evidence="8 13">Cflag</strain>
        <strain evidence="10 11">E4-10P</strain>
        <strain evidence="9 12">RCC970-E3</strain>
    </source>
</reference>
<name>A0A5A8EG45_CAFRO</name>
<evidence type="ECO:0000256" key="4">
    <source>
        <dbReference type="ARBA" id="ARBA00023002"/>
    </source>
</evidence>
<dbReference type="GO" id="GO:0046872">
    <property type="term" value="F:metal ion binding"/>
    <property type="evidence" value="ECO:0007669"/>
    <property type="project" value="UniProtKB-KW"/>
</dbReference>
<proteinExistence type="inferred from homology"/>
<dbReference type="GO" id="GO:0020037">
    <property type="term" value="F:heme binding"/>
    <property type="evidence" value="ECO:0007669"/>
    <property type="project" value="InterPro"/>
</dbReference>
<dbReference type="InterPro" id="IPR010255">
    <property type="entry name" value="Haem_peroxidase_sf"/>
</dbReference>
<dbReference type="EMBL" id="VLTO01000006">
    <property type="protein sequence ID" value="KAA0176863.1"/>
    <property type="molecule type" value="Genomic_DNA"/>
</dbReference>
<evidence type="ECO:0000256" key="6">
    <source>
        <dbReference type="RuleBase" id="RU004241"/>
    </source>
</evidence>
<dbReference type="PANTHER" id="PTHR31356">
    <property type="entry name" value="THYLAKOID LUMENAL 29 KDA PROTEIN, CHLOROPLASTIC-RELATED"/>
    <property type="match status" value="1"/>
</dbReference>
<evidence type="ECO:0000256" key="5">
    <source>
        <dbReference type="ARBA" id="ARBA00023004"/>
    </source>
</evidence>
<evidence type="ECO:0000256" key="1">
    <source>
        <dbReference type="ARBA" id="ARBA00022559"/>
    </source>
</evidence>
<dbReference type="PRINTS" id="PR00459">
    <property type="entry name" value="ASPEROXIDASE"/>
</dbReference>
<comment type="caution">
    <text evidence="10">The sequence shown here is derived from an EMBL/GenBank/DDBJ whole genome shotgun (WGS) entry which is preliminary data.</text>
</comment>
<keyword evidence="4" id="KW-0560">Oxidoreductase</keyword>
<dbReference type="Pfam" id="PF00141">
    <property type="entry name" value="peroxidase"/>
    <property type="match status" value="1"/>
</dbReference>
<dbReference type="GO" id="GO:0004601">
    <property type="term" value="F:peroxidase activity"/>
    <property type="evidence" value="ECO:0007669"/>
    <property type="project" value="UniProtKB-KW"/>
</dbReference>
<dbReference type="PANTHER" id="PTHR31356:SF66">
    <property type="entry name" value="CATALASE-PEROXIDASE"/>
    <property type="match status" value="1"/>
</dbReference>
<evidence type="ECO:0000313" key="10">
    <source>
        <dbReference type="EMBL" id="KAA0176863.1"/>
    </source>
</evidence>
<evidence type="ECO:0000313" key="13">
    <source>
        <dbReference type="Proteomes" id="UP000325113"/>
    </source>
</evidence>
<dbReference type="OrthoDB" id="2859658at2759"/>
<dbReference type="AlphaFoldDB" id="A0A5A8EG45"/>
<keyword evidence="5" id="KW-0408">Iron</keyword>
<protein>
    <recommendedName>
        <fullName evidence="7">Plant heme peroxidase family profile domain-containing protein</fullName>
    </recommendedName>
</protein>
<dbReference type="InterPro" id="IPR044831">
    <property type="entry name" value="Ccp1-like"/>
</dbReference>
<keyword evidence="1" id="KW-0575">Peroxidase</keyword>
<evidence type="ECO:0000313" key="11">
    <source>
        <dbReference type="Proteomes" id="UP000322899"/>
    </source>
</evidence>
<dbReference type="EMBL" id="VLTM01000004">
    <property type="protein sequence ID" value="KAA0167788.1"/>
    <property type="molecule type" value="Genomic_DNA"/>
</dbReference>
<dbReference type="GO" id="GO:0042744">
    <property type="term" value="P:hydrogen peroxide catabolic process"/>
    <property type="evidence" value="ECO:0007669"/>
    <property type="project" value="TreeGrafter"/>
</dbReference>
<dbReference type="GO" id="GO:0000302">
    <property type="term" value="P:response to reactive oxygen species"/>
    <property type="evidence" value="ECO:0007669"/>
    <property type="project" value="TreeGrafter"/>
</dbReference>
<dbReference type="Gene3D" id="1.10.420.10">
    <property type="entry name" value="Peroxidase, domain 2"/>
    <property type="match status" value="1"/>
</dbReference>
<keyword evidence="2" id="KW-0349">Heme</keyword>
<dbReference type="PRINTS" id="PR00458">
    <property type="entry name" value="PEROXIDASE"/>
</dbReference>
<dbReference type="PROSITE" id="PS00436">
    <property type="entry name" value="PEROXIDASE_2"/>
    <property type="match status" value="1"/>
</dbReference>
<dbReference type="FunFam" id="1.10.420.10:FF:000009">
    <property type="entry name" value="Ascorbate peroxidase"/>
    <property type="match status" value="1"/>
</dbReference>
<dbReference type="PROSITE" id="PS50873">
    <property type="entry name" value="PEROXIDASE_4"/>
    <property type="match status" value="1"/>
</dbReference>